<dbReference type="InterPro" id="IPR015943">
    <property type="entry name" value="WD40/YVTN_repeat-like_dom_sf"/>
</dbReference>
<dbReference type="InterPro" id="IPR011044">
    <property type="entry name" value="Quino_amine_DH_bsu"/>
</dbReference>
<dbReference type="Pfam" id="PF05096">
    <property type="entry name" value="Glu_cyclase_2"/>
    <property type="match status" value="1"/>
</dbReference>
<dbReference type="SUPFAM" id="SSF50969">
    <property type="entry name" value="YVTN repeat-like/Quinoprotein amine dehydrogenase"/>
    <property type="match status" value="1"/>
</dbReference>
<dbReference type="GO" id="GO:0016603">
    <property type="term" value="F:glutaminyl-peptide cyclotransferase activity"/>
    <property type="evidence" value="ECO:0007669"/>
    <property type="project" value="InterPro"/>
</dbReference>
<dbReference type="Proteomes" id="UP001146120">
    <property type="component" value="Unassembled WGS sequence"/>
</dbReference>
<dbReference type="Gene3D" id="2.130.10.10">
    <property type="entry name" value="YVTN repeat-like/Quinoprotein amine dehydrogenase"/>
    <property type="match status" value="1"/>
</dbReference>
<evidence type="ECO:0000313" key="2">
    <source>
        <dbReference type="EMBL" id="DBA03283.1"/>
    </source>
</evidence>
<evidence type="ECO:0000256" key="1">
    <source>
        <dbReference type="SAM" id="SignalP"/>
    </source>
</evidence>
<organism evidence="2 3">
    <name type="scientific">Lagenidium giganteum</name>
    <dbReference type="NCBI Taxonomy" id="4803"/>
    <lineage>
        <taxon>Eukaryota</taxon>
        <taxon>Sar</taxon>
        <taxon>Stramenopiles</taxon>
        <taxon>Oomycota</taxon>
        <taxon>Peronosporomycetes</taxon>
        <taxon>Pythiales</taxon>
        <taxon>Pythiaceae</taxon>
    </lineage>
</organism>
<reference evidence="2" key="1">
    <citation type="submission" date="2022-11" db="EMBL/GenBank/DDBJ databases">
        <authorList>
            <person name="Morgan W.R."/>
            <person name="Tartar A."/>
        </authorList>
    </citation>
    <scope>NUCLEOTIDE SEQUENCE</scope>
    <source>
        <strain evidence="2">ARSEF 373</strain>
    </source>
</reference>
<name>A0AAV2Z7B4_9STRA</name>
<keyword evidence="3" id="KW-1185">Reference proteome</keyword>
<gene>
    <name evidence="2" type="ORF">N0F65_011642</name>
</gene>
<protein>
    <recommendedName>
        <fullName evidence="4">Glutamine cyclotransferase</fullName>
    </recommendedName>
</protein>
<comment type="caution">
    <text evidence="2">The sequence shown here is derived from an EMBL/GenBank/DDBJ whole genome shotgun (WGS) entry which is preliminary data.</text>
</comment>
<dbReference type="PANTHER" id="PTHR31270:SF1">
    <property type="entry name" value="GLUTAMINYL-PEPTIDE CYCLOTRANSFERASE"/>
    <property type="match status" value="1"/>
</dbReference>
<dbReference type="PANTHER" id="PTHR31270">
    <property type="entry name" value="GLUTAMINYL-PEPTIDE CYCLOTRANSFERASE"/>
    <property type="match status" value="1"/>
</dbReference>
<dbReference type="InterPro" id="IPR007788">
    <property type="entry name" value="QCT"/>
</dbReference>
<evidence type="ECO:0000313" key="3">
    <source>
        <dbReference type="Proteomes" id="UP001146120"/>
    </source>
</evidence>
<sequence length="319" mass="35046">MVMTGGMAVRSLVLGMAVLGATLLAAAAEHRVAAVHAHARALESSSLSSDDTRVRVVSILPHNSTAFTEGLFFHNGKLLESTGLSGSSFVREYNLPSMGRSINVVAREDVENPILQEFRFPSGTFGEGIATVGDKLYALTYKAKKIYVLSRKNLELLESHPFVTSTGEGWGMTTDNKSLIVSDGSAKIQFYDPVANFTLIRTIEVRDGNRAISNVNELEFVDGEILANVWFKNEVLRIDPKDGRVIETIDFSWLPDMVTNLKNMKSMRHEAVMNGIAFNPANRHVYLTGKLWDSLFEIEFSCYKTAAASSDVDASRGNS</sequence>
<accession>A0AAV2Z7B4</accession>
<feature type="signal peptide" evidence="1">
    <location>
        <begin position="1"/>
        <end position="27"/>
    </location>
</feature>
<dbReference type="EMBL" id="DAKRPA010000021">
    <property type="protein sequence ID" value="DBA03283.1"/>
    <property type="molecule type" value="Genomic_DNA"/>
</dbReference>
<reference evidence="2" key="2">
    <citation type="journal article" date="2023" name="Microbiol Resour">
        <title>Decontamination and Annotation of the Draft Genome Sequence of the Oomycete Lagenidium giganteum ARSEF 373.</title>
        <authorList>
            <person name="Morgan W.R."/>
            <person name="Tartar A."/>
        </authorList>
    </citation>
    <scope>NUCLEOTIDE SEQUENCE</scope>
    <source>
        <strain evidence="2">ARSEF 373</strain>
    </source>
</reference>
<dbReference type="AlphaFoldDB" id="A0AAV2Z7B4"/>
<keyword evidence="1" id="KW-0732">Signal</keyword>
<feature type="chain" id="PRO_5043495053" description="Glutamine cyclotransferase" evidence="1">
    <location>
        <begin position="28"/>
        <end position="319"/>
    </location>
</feature>
<proteinExistence type="predicted"/>
<evidence type="ECO:0008006" key="4">
    <source>
        <dbReference type="Google" id="ProtNLM"/>
    </source>
</evidence>